<dbReference type="InterPro" id="IPR007197">
    <property type="entry name" value="rSAM"/>
</dbReference>
<proteinExistence type="predicted"/>
<dbReference type="PANTHER" id="PTHR43524:SF1">
    <property type="entry name" value="RADICAL SAM SUPERFAMILY PROTEIN"/>
    <property type="match status" value="1"/>
</dbReference>
<comment type="cofactor">
    <cofactor evidence="1">
        <name>[4Fe-4S] cluster</name>
        <dbReference type="ChEBI" id="CHEBI:49883"/>
    </cofactor>
</comment>
<reference evidence="7" key="1">
    <citation type="submission" date="2017-02" db="EMBL/GenBank/DDBJ databases">
        <authorList>
            <person name="Regsiter A."/>
            <person name="William W."/>
        </authorList>
    </citation>
    <scope>NUCLEOTIDE SEQUENCE</scope>
    <source>
        <strain evidence="7">Bib</strain>
    </source>
</reference>
<evidence type="ECO:0000256" key="1">
    <source>
        <dbReference type="ARBA" id="ARBA00001966"/>
    </source>
</evidence>
<feature type="domain" description="Radical SAM core" evidence="6">
    <location>
        <begin position="127"/>
        <end position="346"/>
    </location>
</feature>
<keyword evidence="2" id="KW-0949">S-adenosyl-L-methionine</keyword>
<evidence type="ECO:0000256" key="3">
    <source>
        <dbReference type="ARBA" id="ARBA00022723"/>
    </source>
</evidence>
<dbReference type="GO" id="GO:0046872">
    <property type="term" value="F:metal ion binding"/>
    <property type="evidence" value="ECO:0007669"/>
    <property type="project" value="UniProtKB-KW"/>
</dbReference>
<dbReference type="CDD" id="cd01335">
    <property type="entry name" value="Radical_SAM"/>
    <property type="match status" value="1"/>
</dbReference>
<dbReference type="Gene3D" id="3.20.20.70">
    <property type="entry name" value="Aldolase class I"/>
    <property type="match status" value="1"/>
</dbReference>
<evidence type="ECO:0000256" key="4">
    <source>
        <dbReference type="ARBA" id="ARBA00023004"/>
    </source>
</evidence>
<organism evidence="7">
    <name type="scientific">uncultured spirochete</name>
    <dbReference type="NCBI Taxonomy" id="156406"/>
    <lineage>
        <taxon>Bacteria</taxon>
        <taxon>Pseudomonadati</taxon>
        <taxon>Spirochaetota</taxon>
        <taxon>Spirochaetia</taxon>
        <taxon>Spirochaetales</taxon>
        <taxon>environmental samples</taxon>
    </lineage>
</organism>
<dbReference type="SUPFAM" id="SSF102114">
    <property type="entry name" value="Radical SAM enzymes"/>
    <property type="match status" value="1"/>
</dbReference>
<dbReference type="PROSITE" id="PS51918">
    <property type="entry name" value="RADICAL_SAM"/>
    <property type="match status" value="1"/>
</dbReference>
<sequence>MESIVKPPEKITLALSHTDSIAFNKLIHVSPQTIDKLIDAPALRKAIAKVFEWSTYRSSLSFKEYPRQVQLDKFYITRAFIKAIDAALASAQKSPVFRHSLVNSVLPAMFSAIDKTAEREEAFKRRYGFGPPRFLVLSPTKFCNLHCTGCYANSDSASREKLSFETVDRIIREKTEVWGSVFTVISGGEPLLYESEGKTILDLARAHQDNYFLMYTNGTTIDKEMARKLAEVGNITPAISVEGYENETDARRGKGIYKKVLSAMENLRAEGVPFGVSLTATKENAHLIPSKELVEYYTRLGALYFWIFQLMPIGRASMDLVVTAEQRLDMYNRMFDLIKNDRYFIADFWNGGTLSNGCISAGRMRGGGYLYIDWAGHVTPCVFNPYAAGNVNEIYTRGGELSEVLVSPYFESLQEWQKDYAMNDEKYEGNWVLPCPMRDHYADMLKILEKTNPEPTDEAAAEALHDPTYHAAMIQYDKELEQTIGPLWKKKYLKH</sequence>
<evidence type="ECO:0000313" key="7">
    <source>
        <dbReference type="EMBL" id="SLM14858.1"/>
    </source>
</evidence>
<dbReference type="SFLD" id="SFLDS00029">
    <property type="entry name" value="Radical_SAM"/>
    <property type="match status" value="1"/>
</dbReference>
<dbReference type="GO" id="GO:0003824">
    <property type="term" value="F:catalytic activity"/>
    <property type="evidence" value="ECO:0007669"/>
    <property type="project" value="InterPro"/>
</dbReference>
<evidence type="ECO:0000256" key="2">
    <source>
        <dbReference type="ARBA" id="ARBA00022691"/>
    </source>
</evidence>
<dbReference type="InterPro" id="IPR013785">
    <property type="entry name" value="Aldolase_TIM"/>
</dbReference>
<protein>
    <submittedName>
        <fullName evidence="7">Radical SAM domain protein</fullName>
    </submittedName>
</protein>
<dbReference type="SMART" id="SM00729">
    <property type="entry name" value="Elp3"/>
    <property type="match status" value="1"/>
</dbReference>
<dbReference type="GO" id="GO:0051536">
    <property type="term" value="F:iron-sulfur cluster binding"/>
    <property type="evidence" value="ECO:0007669"/>
    <property type="project" value="UniProtKB-KW"/>
</dbReference>
<evidence type="ECO:0000256" key="5">
    <source>
        <dbReference type="ARBA" id="ARBA00023014"/>
    </source>
</evidence>
<keyword evidence="4" id="KW-0408">Iron</keyword>
<accession>A0A3P3XKM7</accession>
<gene>
    <name evidence="7" type="ORF">SPIROBIBN47_360030</name>
</gene>
<dbReference type="InterPro" id="IPR006638">
    <property type="entry name" value="Elp3/MiaA/NifB-like_rSAM"/>
</dbReference>
<keyword evidence="3" id="KW-0479">Metal-binding</keyword>
<dbReference type="InterPro" id="IPR058240">
    <property type="entry name" value="rSAM_sf"/>
</dbReference>
<dbReference type="AlphaFoldDB" id="A0A3P3XKM7"/>
<dbReference type="SFLD" id="SFLDG01067">
    <property type="entry name" value="SPASM/twitch_domain_containing"/>
    <property type="match status" value="1"/>
</dbReference>
<dbReference type="Pfam" id="PF04055">
    <property type="entry name" value="Radical_SAM"/>
    <property type="match status" value="1"/>
</dbReference>
<keyword evidence="5" id="KW-0411">Iron-sulfur</keyword>
<dbReference type="EMBL" id="FWDM01000030">
    <property type="protein sequence ID" value="SLM14858.1"/>
    <property type="molecule type" value="Genomic_DNA"/>
</dbReference>
<name>A0A3P3XKM7_9SPIR</name>
<dbReference type="SFLD" id="SFLDG01386">
    <property type="entry name" value="main_SPASM_domain-containing"/>
    <property type="match status" value="1"/>
</dbReference>
<evidence type="ECO:0000259" key="6">
    <source>
        <dbReference type="PROSITE" id="PS51918"/>
    </source>
</evidence>
<dbReference type="PANTHER" id="PTHR43524">
    <property type="entry name" value="RADICAL SAM SUPERFAMILY PROTEIN"/>
    <property type="match status" value="1"/>
</dbReference>